<name>A0A4Y3HX38_9VIBR</name>
<gene>
    <name evidence="1" type="ORF">VIN01S_24510</name>
</gene>
<evidence type="ECO:0000313" key="2">
    <source>
        <dbReference type="Proteomes" id="UP000318717"/>
    </source>
</evidence>
<dbReference type="RefSeq" id="WP_167496198.1">
    <property type="nucleotide sequence ID" value="NZ_BJLF01000011.1"/>
</dbReference>
<reference evidence="1 2" key="1">
    <citation type="submission" date="2019-06" db="EMBL/GenBank/DDBJ databases">
        <title>Whole genome shotgun sequence of Vibrio inusitatus NBRC 102082.</title>
        <authorList>
            <person name="Hosoyama A."/>
            <person name="Uohara A."/>
            <person name="Ohji S."/>
            <person name="Ichikawa N."/>
        </authorList>
    </citation>
    <scope>NUCLEOTIDE SEQUENCE [LARGE SCALE GENOMIC DNA]</scope>
    <source>
        <strain evidence="1 2">NBRC 102082</strain>
    </source>
</reference>
<dbReference type="AlphaFoldDB" id="A0A4Y3HX38"/>
<keyword evidence="2" id="KW-1185">Reference proteome</keyword>
<sequence length="52" mass="6255">MTLDDPSSGDYWFMTVYNEKDNLFQYFLDYTWGREELERTVREPAPAIERAS</sequence>
<accession>A0A4Y3HX38</accession>
<proteinExistence type="predicted"/>
<evidence type="ECO:0000313" key="1">
    <source>
        <dbReference type="EMBL" id="GEA51647.1"/>
    </source>
</evidence>
<dbReference type="EMBL" id="BJLF01000011">
    <property type="protein sequence ID" value="GEA51647.1"/>
    <property type="molecule type" value="Genomic_DNA"/>
</dbReference>
<dbReference type="Proteomes" id="UP000318717">
    <property type="component" value="Unassembled WGS sequence"/>
</dbReference>
<comment type="caution">
    <text evidence="1">The sequence shown here is derived from an EMBL/GenBank/DDBJ whole genome shotgun (WGS) entry which is preliminary data.</text>
</comment>
<protein>
    <submittedName>
        <fullName evidence="1">Uncharacterized protein</fullName>
    </submittedName>
</protein>
<organism evidence="1 2">
    <name type="scientific">Vibrio inusitatus NBRC 102082</name>
    <dbReference type="NCBI Taxonomy" id="1219070"/>
    <lineage>
        <taxon>Bacteria</taxon>
        <taxon>Pseudomonadati</taxon>
        <taxon>Pseudomonadota</taxon>
        <taxon>Gammaproteobacteria</taxon>
        <taxon>Vibrionales</taxon>
        <taxon>Vibrionaceae</taxon>
        <taxon>Vibrio</taxon>
    </lineage>
</organism>